<reference evidence="2 3" key="1">
    <citation type="journal article" date="2019" name="Int. J. Syst. Evol. Microbiol.">
        <title>The Global Catalogue of Microorganisms (GCM) 10K type strain sequencing project: providing services to taxonomists for standard genome sequencing and annotation.</title>
        <authorList>
            <consortium name="The Broad Institute Genomics Platform"/>
            <consortium name="The Broad Institute Genome Sequencing Center for Infectious Disease"/>
            <person name="Wu L."/>
            <person name="Ma J."/>
        </authorList>
    </citation>
    <scope>NUCLEOTIDE SEQUENCE [LARGE SCALE GENOMIC DNA]</scope>
    <source>
        <strain evidence="2 3">JCM 10673</strain>
    </source>
</reference>
<protein>
    <submittedName>
        <fullName evidence="2">Uncharacterized protein</fullName>
    </submittedName>
</protein>
<feature type="region of interest" description="Disordered" evidence="1">
    <location>
        <begin position="64"/>
        <end position="100"/>
    </location>
</feature>
<dbReference type="EMBL" id="BAAAHG010000001">
    <property type="protein sequence ID" value="GAA0901163.1"/>
    <property type="molecule type" value="Genomic_DNA"/>
</dbReference>
<gene>
    <name evidence="2" type="ORF">GCM10009549_01730</name>
</gene>
<dbReference type="Proteomes" id="UP001501005">
    <property type="component" value="Unassembled WGS sequence"/>
</dbReference>
<name>A0ABN1NBM1_9ACTN</name>
<organism evidence="2 3">
    <name type="scientific">Streptomyces thermoalcalitolerans</name>
    <dbReference type="NCBI Taxonomy" id="65605"/>
    <lineage>
        <taxon>Bacteria</taxon>
        <taxon>Bacillati</taxon>
        <taxon>Actinomycetota</taxon>
        <taxon>Actinomycetes</taxon>
        <taxon>Kitasatosporales</taxon>
        <taxon>Streptomycetaceae</taxon>
        <taxon>Streptomyces</taxon>
    </lineage>
</organism>
<evidence type="ECO:0000313" key="2">
    <source>
        <dbReference type="EMBL" id="GAA0901163.1"/>
    </source>
</evidence>
<comment type="caution">
    <text evidence="2">The sequence shown here is derived from an EMBL/GenBank/DDBJ whole genome shotgun (WGS) entry which is preliminary data.</text>
</comment>
<evidence type="ECO:0000313" key="3">
    <source>
        <dbReference type="Proteomes" id="UP001501005"/>
    </source>
</evidence>
<sequence>MGGESTAAAERRAVEAESPSVIDRLRRCASRAGGVSWRAFSQEADRLGLTTDEQRQKLRDGLAELGKGRPPVSLMTGRRGVIGPCRPQSVSGGRSSARRAASERLGFCPDQAFRIQGV</sequence>
<keyword evidence="3" id="KW-1185">Reference proteome</keyword>
<evidence type="ECO:0000256" key="1">
    <source>
        <dbReference type="SAM" id="MobiDB-lite"/>
    </source>
</evidence>
<accession>A0ABN1NBM1</accession>
<proteinExistence type="predicted"/>